<keyword evidence="1" id="KW-0479">Metal-binding</keyword>
<evidence type="ECO:0000256" key="1">
    <source>
        <dbReference type="PROSITE-ProRule" id="PRU00047"/>
    </source>
</evidence>
<organism evidence="3 4">
    <name type="scientific">Edhazardia aedis (strain USNM 41457)</name>
    <name type="common">Microsporidian parasite</name>
    <dbReference type="NCBI Taxonomy" id="1003232"/>
    <lineage>
        <taxon>Eukaryota</taxon>
        <taxon>Fungi</taxon>
        <taxon>Fungi incertae sedis</taxon>
        <taxon>Microsporidia</taxon>
        <taxon>Edhazardia</taxon>
    </lineage>
</organism>
<proteinExistence type="predicted"/>
<dbReference type="EMBL" id="AFBI03000010">
    <property type="protein sequence ID" value="EJW05051.1"/>
    <property type="molecule type" value="Genomic_DNA"/>
</dbReference>
<gene>
    <name evidence="3" type="ORF">EDEG_00832</name>
</gene>
<evidence type="ECO:0000313" key="4">
    <source>
        <dbReference type="Proteomes" id="UP000003163"/>
    </source>
</evidence>
<dbReference type="SUPFAM" id="SSF57756">
    <property type="entry name" value="Retrovirus zinc finger-like domains"/>
    <property type="match status" value="1"/>
</dbReference>
<comment type="caution">
    <text evidence="3">The sequence shown here is derived from an EMBL/GenBank/DDBJ whole genome shotgun (WGS) entry which is preliminary data.</text>
</comment>
<dbReference type="InterPro" id="IPR001878">
    <property type="entry name" value="Znf_CCHC"/>
</dbReference>
<keyword evidence="4" id="KW-1185">Reference proteome</keyword>
<accession>J9DBF8</accession>
<dbReference type="PROSITE" id="PS50158">
    <property type="entry name" value="ZF_CCHC"/>
    <property type="match status" value="1"/>
</dbReference>
<dbReference type="AlphaFoldDB" id="J9DBF8"/>
<keyword evidence="1" id="KW-0863">Zinc-finger</keyword>
<dbReference type="Gene3D" id="4.10.60.10">
    <property type="entry name" value="Zinc finger, CCHC-type"/>
    <property type="match status" value="1"/>
</dbReference>
<evidence type="ECO:0000313" key="3">
    <source>
        <dbReference type="EMBL" id="EJW05051.1"/>
    </source>
</evidence>
<dbReference type="InParanoid" id="J9DBF8"/>
<name>J9DBF8_EDHAE</name>
<evidence type="ECO:0000259" key="2">
    <source>
        <dbReference type="PROSITE" id="PS50158"/>
    </source>
</evidence>
<keyword evidence="1" id="KW-0862">Zinc</keyword>
<dbReference type="Proteomes" id="UP000003163">
    <property type="component" value="Unassembled WGS sequence"/>
</dbReference>
<dbReference type="OrthoDB" id="3265539at2759"/>
<protein>
    <recommendedName>
        <fullName evidence="2">CCHC-type domain-containing protein</fullName>
    </recommendedName>
</protein>
<dbReference type="HOGENOM" id="CLU_2196911_0_0_1"/>
<dbReference type="InterPro" id="IPR036875">
    <property type="entry name" value="Znf_CCHC_sf"/>
</dbReference>
<dbReference type="GO" id="GO:0003676">
    <property type="term" value="F:nucleic acid binding"/>
    <property type="evidence" value="ECO:0007669"/>
    <property type="project" value="InterPro"/>
</dbReference>
<reference evidence="4" key="2">
    <citation type="submission" date="2015-07" db="EMBL/GenBank/DDBJ databases">
        <title>Contrasting host-pathogen interactions and genome evolution in two generalist and specialist microsporidian pathogens of mosquitoes.</title>
        <authorList>
            <consortium name="The Broad Institute Genomics Platform"/>
            <consortium name="The Broad Institute Genome Sequencing Center for Infectious Disease"/>
            <person name="Cuomo C.A."/>
            <person name="Sanscrainte N.D."/>
            <person name="Goldberg J.M."/>
            <person name="Heiman D."/>
            <person name="Young S."/>
            <person name="Zeng Q."/>
            <person name="Becnel J.J."/>
            <person name="Birren B.W."/>
        </authorList>
    </citation>
    <scope>NUCLEOTIDE SEQUENCE [LARGE SCALE GENOMIC DNA]</scope>
    <source>
        <strain evidence="4">USNM 41457</strain>
    </source>
</reference>
<dbReference type="SMART" id="SM00343">
    <property type="entry name" value="ZnF_C2HC"/>
    <property type="match status" value="1"/>
</dbReference>
<dbReference type="Pfam" id="PF00098">
    <property type="entry name" value="zf-CCHC"/>
    <property type="match status" value="1"/>
</dbReference>
<reference evidence="3 4" key="1">
    <citation type="submission" date="2011-08" db="EMBL/GenBank/DDBJ databases">
        <authorList>
            <person name="Liu Z.J."/>
            <person name="Shi F.L."/>
            <person name="Lu J.Q."/>
            <person name="Li M."/>
            <person name="Wang Z.L."/>
        </authorList>
    </citation>
    <scope>NUCLEOTIDE SEQUENCE [LARGE SCALE GENOMIC DNA]</scope>
    <source>
        <strain evidence="3 4">USNM 41457</strain>
    </source>
</reference>
<sequence length="108" mass="13062">MEDACVIRRLREIWMPERFQILIHNVNPNLDEVIERIVAWEKIAESRPKTPLFTKRNIDKIKPRQTINKEYQNKHDMKKDITCYKCQQKGHYRNECPDNKNDVNTKIP</sequence>
<dbReference type="GO" id="GO:0008270">
    <property type="term" value="F:zinc ion binding"/>
    <property type="evidence" value="ECO:0007669"/>
    <property type="project" value="UniProtKB-KW"/>
</dbReference>
<dbReference type="VEuPathDB" id="MicrosporidiaDB:EDEG_00832"/>
<feature type="domain" description="CCHC-type" evidence="2">
    <location>
        <begin position="83"/>
        <end position="98"/>
    </location>
</feature>